<dbReference type="Pfam" id="PF01000">
    <property type="entry name" value="RNA_pol_A_bac"/>
    <property type="match status" value="1"/>
</dbReference>
<dbReference type="FunFam" id="3.90.1030.10:FF:000001">
    <property type="entry name" value="50S ribosomal protein L17"/>
    <property type="match status" value="1"/>
</dbReference>
<evidence type="ECO:0000259" key="19">
    <source>
        <dbReference type="SMART" id="SM00662"/>
    </source>
</evidence>
<dbReference type="GO" id="GO:0022625">
    <property type="term" value="C:cytosolic large ribosomal subunit"/>
    <property type="evidence" value="ECO:0007669"/>
    <property type="project" value="TreeGrafter"/>
</dbReference>
<evidence type="ECO:0000256" key="1">
    <source>
        <dbReference type="ARBA" id="ARBA00004026"/>
    </source>
</evidence>
<evidence type="ECO:0000256" key="4">
    <source>
        <dbReference type="ARBA" id="ARBA00012418"/>
    </source>
</evidence>
<dbReference type="PROSITE" id="PS01167">
    <property type="entry name" value="RIBOSOMAL_L17"/>
    <property type="match status" value="1"/>
</dbReference>
<dbReference type="Pfam" id="PF01193">
    <property type="entry name" value="RNA_pol_L"/>
    <property type="match status" value="1"/>
</dbReference>
<dbReference type="OrthoDB" id="10058039at2759"/>
<evidence type="ECO:0000313" key="20">
    <source>
        <dbReference type="EMBL" id="KAJ6644912.1"/>
    </source>
</evidence>
<dbReference type="Pfam" id="PF01196">
    <property type="entry name" value="Ribosomal_L17"/>
    <property type="match status" value="1"/>
</dbReference>
<evidence type="ECO:0000256" key="11">
    <source>
        <dbReference type="ARBA" id="ARBA00031776"/>
    </source>
</evidence>
<dbReference type="InterPro" id="IPR011773">
    <property type="entry name" value="DNA-dir_RpoA"/>
</dbReference>
<keyword evidence="8 18" id="KW-0689">Ribosomal protein</keyword>
<comment type="similarity">
    <text evidence="3 18">Belongs to the bacterial ribosomal protein bL17 family.</text>
</comment>
<dbReference type="InterPro" id="IPR011263">
    <property type="entry name" value="DNA-dir_RNA_pol_RpoA/D/Rpb3"/>
</dbReference>
<dbReference type="Gene3D" id="3.30.1360.10">
    <property type="entry name" value="RNA polymerase, RBP11-like subunit"/>
    <property type="match status" value="1"/>
</dbReference>
<keyword evidence="6" id="KW-0808">Transferase</keyword>
<evidence type="ECO:0000256" key="2">
    <source>
        <dbReference type="ARBA" id="ARBA00007123"/>
    </source>
</evidence>
<evidence type="ECO:0000256" key="9">
    <source>
        <dbReference type="ARBA" id="ARBA00023163"/>
    </source>
</evidence>
<dbReference type="GO" id="GO:0006351">
    <property type="term" value="P:DNA-templated transcription"/>
    <property type="evidence" value="ECO:0007669"/>
    <property type="project" value="InterPro"/>
</dbReference>
<evidence type="ECO:0000256" key="15">
    <source>
        <dbReference type="ARBA" id="ARBA00072708"/>
    </source>
</evidence>
<proteinExistence type="inferred from homology"/>
<dbReference type="Pfam" id="PF03118">
    <property type="entry name" value="RNA_pol_A_CTD"/>
    <property type="match status" value="1"/>
</dbReference>
<dbReference type="Gene3D" id="1.10.150.20">
    <property type="entry name" value="5' to 3' exonuclease, C-terminal subdomain"/>
    <property type="match status" value="1"/>
</dbReference>
<dbReference type="GO" id="GO:0006412">
    <property type="term" value="P:translation"/>
    <property type="evidence" value="ECO:0007669"/>
    <property type="project" value="InterPro"/>
</dbReference>
<comment type="similarity">
    <text evidence="2">Belongs to the RNA polymerase alpha chain family.</text>
</comment>
<accession>A0A9Q0N736</accession>
<evidence type="ECO:0000256" key="12">
    <source>
        <dbReference type="ARBA" id="ARBA00035290"/>
    </source>
</evidence>
<reference evidence="20" key="1">
    <citation type="submission" date="2022-07" db="EMBL/GenBank/DDBJ databases">
        <authorList>
            <person name="Trinca V."/>
            <person name="Uliana J.V.C."/>
            <person name="Torres T.T."/>
            <person name="Ward R.J."/>
            <person name="Monesi N."/>
        </authorList>
    </citation>
    <scope>NUCLEOTIDE SEQUENCE</scope>
    <source>
        <strain evidence="20">HSMRA1968</strain>
        <tissue evidence="20">Whole embryos</tissue>
    </source>
</reference>
<dbReference type="SUPFAM" id="SSF64263">
    <property type="entry name" value="Prokaryotic ribosomal protein L17"/>
    <property type="match status" value="1"/>
</dbReference>
<dbReference type="GO" id="GO:0046983">
    <property type="term" value="F:protein dimerization activity"/>
    <property type="evidence" value="ECO:0007669"/>
    <property type="project" value="InterPro"/>
</dbReference>
<evidence type="ECO:0000256" key="18">
    <source>
        <dbReference type="RuleBase" id="RU000660"/>
    </source>
</evidence>
<dbReference type="HAMAP" id="MF_00059">
    <property type="entry name" value="RNApol_bact_RpoA"/>
    <property type="match status" value="1"/>
</dbReference>
<dbReference type="NCBIfam" id="NF003513">
    <property type="entry name" value="PRK05182.1-2"/>
    <property type="match status" value="1"/>
</dbReference>
<dbReference type="GO" id="GO:0003677">
    <property type="term" value="F:DNA binding"/>
    <property type="evidence" value="ECO:0007669"/>
    <property type="project" value="InterPro"/>
</dbReference>
<evidence type="ECO:0000256" key="16">
    <source>
        <dbReference type="ARBA" id="ARBA00077677"/>
    </source>
</evidence>
<evidence type="ECO:0000256" key="7">
    <source>
        <dbReference type="ARBA" id="ARBA00022695"/>
    </source>
</evidence>
<name>A0A9Q0N736_9DIPT</name>
<dbReference type="SUPFAM" id="SSF47789">
    <property type="entry name" value="C-terminal domain of RNA polymerase alpha subunit"/>
    <property type="match status" value="1"/>
</dbReference>
<dbReference type="InterPro" id="IPR036603">
    <property type="entry name" value="RBP11-like"/>
</dbReference>
<dbReference type="SUPFAM" id="SSF55257">
    <property type="entry name" value="RBP11-like subunits of RNA polymerase"/>
    <property type="match status" value="1"/>
</dbReference>
<evidence type="ECO:0000256" key="6">
    <source>
        <dbReference type="ARBA" id="ARBA00022679"/>
    </source>
</evidence>
<evidence type="ECO:0000256" key="10">
    <source>
        <dbReference type="ARBA" id="ARBA00023274"/>
    </source>
</evidence>
<dbReference type="Proteomes" id="UP001151699">
    <property type="component" value="Chromosome A"/>
</dbReference>
<keyword evidence="7" id="KW-0548">Nucleotidyltransferase</keyword>
<dbReference type="CDD" id="cd06928">
    <property type="entry name" value="RNAP_alpha_NTD"/>
    <property type="match status" value="1"/>
</dbReference>
<keyword evidence="5 20" id="KW-0240">DNA-directed RNA polymerase</keyword>
<dbReference type="GO" id="GO:0003735">
    <property type="term" value="F:structural constituent of ribosome"/>
    <property type="evidence" value="ECO:0007669"/>
    <property type="project" value="InterPro"/>
</dbReference>
<dbReference type="FunFam" id="2.170.120.12:FF:000001">
    <property type="entry name" value="DNA-directed RNA polymerase subunit alpha"/>
    <property type="match status" value="1"/>
</dbReference>
<organism evidence="20 21">
    <name type="scientific">Pseudolycoriella hygida</name>
    <dbReference type="NCBI Taxonomy" id="35572"/>
    <lineage>
        <taxon>Eukaryota</taxon>
        <taxon>Metazoa</taxon>
        <taxon>Ecdysozoa</taxon>
        <taxon>Arthropoda</taxon>
        <taxon>Hexapoda</taxon>
        <taxon>Insecta</taxon>
        <taxon>Pterygota</taxon>
        <taxon>Neoptera</taxon>
        <taxon>Endopterygota</taxon>
        <taxon>Diptera</taxon>
        <taxon>Nematocera</taxon>
        <taxon>Sciaroidea</taxon>
        <taxon>Sciaridae</taxon>
        <taxon>Pseudolycoriella</taxon>
    </lineage>
</organism>
<dbReference type="InterPro" id="IPR000456">
    <property type="entry name" value="Ribosomal_bL17"/>
</dbReference>
<dbReference type="PANTHER" id="PTHR14413:SF16">
    <property type="entry name" value="LARGE RIBOSOMAL SUBUNIT PROTEIN BL17M"/>
    <property type="match status" value="1"/>
</dbReference>
<dbReference type="GO" id="GO:0000428">
    <property type="term" value="C:DNA-directed RNA polymerase complex"/>
    <property type="evidence" value="ECO:0007669"/>
    <property type="project" value="UniProtKB-KW"/>
</dbReference>
<evidence type="ECO:0000256" key="17">
    <source>
        <dbReference type="ARBA" id="ARBA00082728"/>
    </source>
</evidence>
<dbReference type="EMBL" id="WJQU01000001">
    <property type="protein sequence ID" value="KAJ6644912.1"/>
    <property type="molecule type" value="Genomic_DNA"/>
</dbReference>
<dbReference type="PANTHER" id="PTHR14413">
    <property type="entry name" value="RIBOSOMAL PROTEIN L17"/>
    <property type="match status" value="1"/>
</dbReference>
<dbReference type="NCBIfam" id="TIGR00059">
    <property type="entry name" value="L17"/>
    <property type="match status" value="1"/>
</dbReference>
<dbReference type="HAMAP" id="MF_01368">
    <property type="entry name" value="Ribosomal_bL17"/>
    <property type="match status" value="1"/>
</dbReference>
<keyword evidence="9" id="KW-0804">Transcription</keyword>
<keyword evidence="10 18" id="KW-0687">Ribonucleoprotein</keyword>
<comment type="function">
    <text evidence="1">DNA-dependent RNA polymerase catalyzes the transcription of DNA into RNA using the four ribonucleoside triphosphates as substrates.</text>
</comment>
<dbReference type="InterPro" id="IPR047859">
    <property type="entry name" value="Ribosomal_bL17_CS"/>
</dbReference>
<dbReference type="SMART" id="SM00662">
    <property type="entry name" value="RPOLD"/>
    <property type="match status" value="1"/>
</dbReference>
<feature type="domain" description="DNA-directed RNA polymerase RpoA/D/Rpb3-type" evidence="19">
    <location>
        <begin position="27"/>
        <end position="234"/>
    </location>
</feature>
<comment type="caution">
    <text evidence="20">The sequence shown here is derived from an EMBL/GenBank/DDBJ whole genome shotgun (WGS) entry which is preliminary data.</text>
</comment>
<gene>
    <name evidence="20" type="primary">rpoA_0</name>
    <name evidence="20" type="ORF">Bhyg_00107</name>
</gene>
<dbReference type="NCBIfam" id="TIGR02027">
    <property type="entry name" value="rpoA"/>
    <property type="match status" value="1"/>
</dbReference>
<keyword evidence="21" id="KW-1185">Reference proteome</keyword>
<sequence>MVLERRKEEEYRDYTIVYENSSESSNSVKVVIEPLERGFGLTVGNAMRRILLSSLQGAAITSIKIPGVAHEFSAIPGVKEDLVDVVLNLKSVIVKMHSGDKRIIRLNVVGPCKVTAGMITTSQDVEVLTPDHMICTLAKGAHLEMELICETGKGYVPAISNDEVESTIGVIPIDALFSPVRKVTYKVENTRVGQVTDYDKLIMTVETNGSIPPEMAIALAARVLQDQLQLFITFEEQEEDKQDKLEELSFNPAMLKKVGELELSVRSQNCLQNANIIYIGDLVIKTEAEMLKTPNFGRKSLNEIKDILVGFGLKFGKNMRHKIKGRKLNRTSSHREAMFANMAIALVMNEQIKTTLPKAKELRPYIEKLVTKAKKSGLASRRGILSKIKNKVAVQKLVDILGKRYNERPGGYTRIIKAGFRYGDMAPVAYIEFVDRDLSSKGCMTQKSTDVNVESKN</sequence>
<protein>
    <recommendedName>
        <fullName evidence="15">Large ribosomal subunit protein bL17c</fullName>
        <ecNumber evidence="4">2.7.7.6</ecNumber>
    </recommendedName>
    <alternativeName>
        <fullName evidence="13">39S ribosomal protein L17, mitochondrial</fullName>
    </alternativeName>
    <alternativeName>
        <fullName evidence="16">50S ribosomal protein L17, chloroplastic</fullName>
    </alternativeName>
    <alternativeName>
        <fullName evidence="17">CL17</fullName>
    </alternativeName>
    <alternativeName>
        <fullName evidence="12">Large ribosomal subunit protein bL17m</fullName>
    </alternativeName>
    <alternativeName>
        <fullName evidence="11">Plastid-encoded RNA polymerase subunit alpha</fullName>
    </alternativeName>
</protein>
<evidence type="ECO:0000313" key="21">
    <source>
        <dbReference type="Proteomes" id="UP001151699"/>
    </source>
</evidence>
<dbReference type="Gene3D" id="3.90.1030.10">
    <property type="entry name" value="Ribosomal protein L17"/>
    <property type="match status" value="1"/>
</dbReference>
<dbReference type="EC" id="2.7.7.6" evidence="4"/>
<dbReference type="Gene3D" id="2.170.120.12">
    <property type="entry name" value="DNA-directed RNA polymerase, insert domain"/>
    <property type="match status" value="1"/>
</dbReference>
<evidence type="ECO:0000256" key="5">
    <source>
        <dbReference type="ARBA" id="ARBA00022478"/>
    </source>
</evidence>
<evidence type="ECO:0000256" key="3">
    <source>
        <dbReference type="ARBA" id="ARBA00008777"/>
    </source>
</evidence>
<dbReference type="InterPro" id="IPR011260">
    <property type="entry name" value="RNAP_asu_C"/>
</dbReference>
<dbReference type="AlphaFoldDB" id="A0A9Q0N736"/>
<dbReference type="SUPFAM" id="SSF56553">
    <property type="entry name" value="Insert subdomain of RNA polymerase alpha subunit"/>
    <property type="match status" value="1"/>
</dbReference>
<dbReference type="NCBIfam" id="NF003519">
    <property type="entry name" value="PRK05182.2-5"/>
    <property type="match status" value="1"/>
</dbReference>
<comment type="catalytic activity">
    <reaction evidence="14">
        <text>RNA(n) + a ribonucleoside 5'-triphosphate = RNA(n+1) + diphosphate</text>
        <dbReference type="Rhea" id="RHEA:21248"/>
        <dbReference type="Rhea" id="RHEA-COMP:14527"/>
        <dbReference type="Rhea" id="RHEA-COMP:17342"/>
        <dbReference type="ChEBI" id="CHEBI:33019"/>
        <dbReference type="ChEBI" id="CHEBI:61557"/>
        <dbReference type="ChEBI" id="CHEBI:140395"/>
        <dbReference type="EC" id="2.7.7.6"/>
    </reaction>
</comment>
<evidence type="ECO:0000256" key="8">
    <source>
        <dbReference type="ARBA" id="ARBA00022980"/>
    </source>
</evidence>
<dbReference type="InterPro" id="IPR036373">
    <property type="entry name" value="Ribosomal_bL17_sf"/>
</dbReference>
<dbReference type="GO" id="GO:0003899">
    <property type="term" value="F:DNA-directed RNA polymerase activity"/>
    <property type="evidence" value="ECO:0007669"/>
    <property type="project" value="UniProtKB-EC"/>
</dbReference>
<evidence type="ECO:0000256" key="14">
    <source>
        <dbReference type="ARBA" id="ARBA00048552"/>
    </source>
</evidence>
<dbReference type="InterPro" id="IPR036643">
    <property type="entry name" value="RNApol_insert_sf"/>
</dbReference>
<evidence type="ECO:0000256" key="13">
    <source>
        <dbReference type="ARBA" id="ARBA00035413"/>
    </source>
</evidence>
<dbReference type="InterPro" id="IPR011262">
    <property type="entry name" value="DNA-dir_RNA_pol_insert"/>
</dbReference>